<dbReference type="AlphaFoldDB" id="A0A3Q3VPY0"/>
<dbReference type="InterPro" id="IPR002110">
    <property type="entry name" value="Ankyrin_rpt"/>
</dbReference>
<name>A0A3Q3VPY0_MOLML</name>
<keyword evidence="2" id="KW-0217">Developmental protein</keyword>
<keyword evidence="8" id="KW-0206">Cytoskeleton</keyword>
<feature type="transmembrane region" description="Helical" evidence="12">
    <location>
        <begin position="568"/>
        <end position="587"/>
    </location>
</feature>
<keyword evidence="14" id="KW-1185">Reference proteome</keyword>
<reference evidence="13" key="2">
    <citation type="submission" date="2025-09" db="UniProtKB">
        <authorList>
            <consortium name="Ensembl"/>
        </authorList>
    </citation>
    <scope>IDENTIFICATION</scope>
</reference>
<reference evidence="13" key="1">
    <citation type="submission" date="2025-08" db="UniProtKB">
        <authorList>
            <consortium name="Ensembl"/>
        </authorList>
    </citation>
    <scope>IDENTIFICATION</scope>
</reference>
<dbReference type="PANTHER" id="PTHR24198:SF194">
    <property type="entry name" value="INVERSIN-A"/>
    <property type="match status" value="1"/>
</dbReference>
<evidence type="ECO:0000256" key="11">
    <source>
        <dbReference type="SAM" id="MobiDB-lite"/>
    </source>
</evidence>
<dbReference type="FunFam" id="1.25.40.20:FF:000144">
    <property type="entry name" value="inversin isoform X1"/>
    <property type="match status" value="1"/>
</dbReference>
<feature type="region of interest" description="Disordered" evidence="11">
    <location>
        <begin position="686"/>
        <end position="756"/>
    </location>
</feature>
<evidence type="ECO:0000256" key="4">
    <source>
        <dbReference type="ARBA" id="ARBA00022687"/>
    </source>
</evidence>
<keyword evidence="4" id="KW-0879">Wnt signaling pathway</keyword>
<feature type="compositionally biased region" description="Polar residues" evidence="11">
    <location>
        <begin position="732"/>
        <end position="756"/>
    </location>
</feature>
<evidence type="ECO:0000256" key="6">
    <source>
        <dbReference type="ARBA" id="ARBA00022860"/>
    </source>
</evidence>
<dbReference type="PRINTS" id="PR01415">
    <property type="entry name" value="ANKYRIN"/>
</dbReference>
<protein>
    <recommendedName>
        <fullName evidence="9">Inversin</fullName>
    </recommendedName>
</protein>
<feature type="repeat" description="ANK" evidence="10">
    <location>
        <begin position="393"/>
        <end position="425"/>
    </location>
</feature>
<keyword evidence="3" id="KW-0963">Cytoplasm</keyword>
<dbReference type="OMA" id="SSIDCVH"/>
<dbReference type="GO" id="GO:0005516">
    <property type="term" value="F:calmodulin binding"/>
    <property type="evidence" value="ECO:0007669"/>
    <property type="project" value="UniProtKB-KW"/>
</dbReference>
<evidence type="ECO:0000256" key="9">
    <source>
        <dbReference type="ARBA" id="ARBA00067613"/>
    </source>
</evidence>
<feature type="compositionally biased region" description="Polar residues" evidence="11">
    <location>
        <begin position="639"/>
        <end position="653"/>
    </location>
</feature>
<keyword evidence="12" id="KW-0812">Transmembrane</keyword>
<feature type="repeat" description="ANK" evidence="10">
    <location>
        <begin position="426"/>
        <end position="458"/>
    </location>
</feature>
<feature type="repeat" description="ANK" evidence="10">
    <location>
        <begin position="327"/>
        <end position="359"/>
    </location>
</feature>
<dbReference type="PROSITE" id="PS50297">
    <property type="entry name" value="ANK_REP_REGION"/>
    <property type="match status" value="7"/>
</dbReference>
<evidence type="ECO:0000256" key="12">
    <source>
        <dbReference type="SAM" id="Phobius"/>
    </source>
</evidence>
<feature type="repeat" description="ANK" evidence="10">
    <location>
        <begin position="225"/>
        <end position="257"/>
    </location>
</feature>
<feature type="repeat" description="ANK" evidence="10">
    <location>
        <begin position="191"/>
        <end position="211"/>
    </location>
</feature>
<feature type="compositionally biased region" description="Basic and acidic residues" evidence="11">
    <location>
        <begin position="715"/>
        <end position="731"/>
    </location>
</feature>
<keyword evidence="12" id="KW-1133">Transmembrane helix</keyword>
<sequence length="810" mass="88980">SSSGPASLGSQVHAAAVNGDRSTLLKLITDPSLRDREDQFGRTPLMYCVLADRLDCAEILLKAGASVNKADHSQRTALHLAAQKGNARFLKLLLSRRANWLQKDLEEMTPLHLATRHPSPKALALLLKHIGPGEVDTQDKNKQTALHWSAFYNRPEHVRAAHSQEPSATQTVRCILEAAPTESLLNWQDYEGRTPLHFAVADGNQAVVEVLTSYEGCNVTAYDNLFRTPLHWAALLGHARIVHLLLERNTSGTIPSDSQGATPLHYGAQSNNAETVGVFLSHPSVKDEPDLEGRTAFMWAAGKGSDDVIRTMLALTPHIDINMADKYGGTALHAASLSDHVSTVKLLLDRGAMVDSLDVMKHTPLFRACEMGHRDVILTLIKGSARVDLVDVDGHTALHWAALGGNAEVCQILMENGISPNVQDQAGRTPLQCAAYGGYITCMAVLMENNADPNIQDKEVKIYAHIHKCTNISVSCYLNFRTQLLFLMCTGADPHRREVRYTPLDYALLGGHSEVTQFMLEHGALSIAAIQDIAAAYIQAVYKGFTVRKAFRERKQLLMRHEQLRKDAFGLMYGNLVNILFLFLYFYELANKSRSTQRSKTAEPHELPMVSTCQTNVTCDNVPVAPPSTRLKELLSPAGCSQPTSVKPRTPTMSKVREQPSLAPCTLSAGMSTATNQTIVTTKKSIPLTKRNTHMTVPAASGKTDAHTLSQKLRNQKEQTSERAATKDHTPSLRSCSFSDPKSTSRKIQSSTPSSISRHSQKLSTILCAYFTVSSLDCVPLTDTVNQAKQYSYHLRPHSAGQGTRGREKH</sequence>
<dbReference type="GO" id="GO:0016055">
    <property type="term" value="P:Wnt signaling pathway"/>
    <property type="evidence" value="ECO:0007669"/>
    <property type="project" value="UniProtKB-KW"/>
</dbReference>
<dbReference type="STRING" id="94237.ENSMMOP00000004196"/>
<dbReference type="Ensembl" id="ENSMMOT00000004272.1">
    <property type="protein sequence ID" value="ENSMMOP00000004196.1"/>
    <property type="gene ID" value="ENSMMOG00000003357.1"/>
</dbReference>
<keyword evidence="5" id="KW-0677">Repeat</keyword>
<keyword evidence="6" id="KW-0112">Calmodulin-binding</keyword>
<dbReference type="Proteomes" id="UP000261620">
    <property type="component" value="Unplaced"/>
</dbReference>
<evidence type="ECO:0000313" key="14">
    <source>
        <dbReference type="Proteomes" id="UP000261620"/>
    </source>
</evidence>
<dbReference type="PANTHER" id="PTHR24198">
    <property type="entry name" value="ANKYRIN REPEAT AND PROTEIN KINASE DOMAIN-CONTAINING PROTEIN"/>
    <property type="match status" value="1"/>
</dbReference>
<evidence type="ECO:0000256" key="1">
    <source>
        <dbReference type="ARBA" id="ARBA00004245"/>
    </source>
</evidence>
<dbReference type="Pfam" id="PF12796">
    <property type="entry name" value="Ank_2"/>
    <property type="match status" value="4"/>
</dbReference>
<dbReference type="GO" id="GO:0005856">
    <property type="term" value="C:cytoskeleton"/>
    <property type="evidence" value="ECO:0007669"/>
    <property type="project" value="UniProtKB-SubCell"/>
</dbReference>
<feature type="repeat" description="ANK" evidence="10">
    <location>
        <begin position="40"/>
        <end position="72"/>
    </location>
</feature>
<evidence type="ECO:0000256" key="5">
    <source>
        <dbReference type="ARBA" id="ARBA00022737"/>
    </source>
</evidence>
<dbReference type="Pfam" id="PF00023">
    <property type="entry name" value="Ank"/>
    <property type="match status" value="1"/>
</dbReference>
<organism evidence="13 14">
    <name type="scientific">Mola mola</name>
    <name type="common">Ocean sunfish</name>
    <name type="synonym">Tetraodon mola</name>
    <dbReference type="NCBI Taxonomy" id="94237"/>
    <lineage>
        <taxon>Eukaryota</taxon>
        <taxon>Metazoa</taxon>
        <taxon>Chordata</taxon>
        <taxon>Craniata</taxon>
        <taxon>Vertebrata</taxon>
        <taxon>Euteleostomi</taxon>
        <taxon>Actinopterygii</taxon>
        <taxon>Neopterygii</taxon>
        <taxon>Teleostei</taxon>
        <taxon>Neoteleostei</taxon>
        <taxon>Acanthomorphata</taxon>
        <taxon>Eupercaria</taxon>
        <taxon>Tetraodontiformes</taxon>
        <taxon>Molidae</taxon>
        <taxon>Mola</taxon>
    </lineage>
</organism>
<dbReference type="Gene3D" id="1.25.40.20">
    <property type="entry name" value="Ankyrin repeat-containing domain"/>
    <property type="match status" value="3"/>
</dbReference>
<dbReference type="InterPro" id="IPR036770">
    <property type="entry name" value="Ankyrin_rpt-contain_sf"/>
</dbReference>
<proteinExistence type="predicted"/>
<evidence type="ECO:0000256" key="8">
    <source>
        <dbReference type="ARBA" id="ARBA00023212"/>
    </source>
</evidence>
<evidence type="ECO:0000256" key="10">
    <source>
        <dbReference type="PROSITE-ProRule" id="PRU00023"/>
    </source>
</evidence>
<dbReference type="PROSITE" id="PS50088">
    <property type="entry name" value="ANK_REPEAT"/>
    <property type="match status" value="8"/>
</dbReference>
<evidence type="ECO:0000256" key="2">
    <source>
        <dbReference type="ARBA" id="ARBA00022473"/>
    </source>
</evidence>
<evidence type="ECO:0000256" key="7">
    <source>
        <dbReference type="ARBA" id="ARBA00023043"/>
    </source>
</evidence>
<comment type="subcellular location">
    <subcellularLocation>
        <location evidence="1">Cytoplasm</location>
        <location evidence="1">Cytoskeleton</location>
    </subcellularLocation>
</comment>
<keyword evidence="12" id="KW-0472">Membrane</keyword>
<feature type="repeat" description="ANK" evidence="10">
    <location>
        <begin position="73"/>
        <end position="105"/>
    </location>
</feature>
<dbReference type="PROSITE" id="PS50096">
    <property type="entry name" value="IQ"/>
    <property type="match status" value="1"/>
</dbReference>
<keyword evidence="7 10" id="KW-0040">ANK repeat</keyword>
<accession>A0A3Q3VPY0</accession>
<dbReference type="SMART" id="SM00248">
    <property type="entry name" value="ANK"/>
    <property type="match status" value="13"/>
</dbReference>
<feature type="repeat" description="ANK" evidence="10">
    <location>
        <begin position="360"/>
        <end position="392"/>
    </location>
</feature>
<dbReference type="SUPFAM" id="SSF48403">
    <property type="entry name" value="Ankyrin repeat"/>
    <property type="match status" value="2"/>
</dbReference>
<feature type="region of interest" description="Disordered" evidence="11">
    <location>
        <begin position="634"/>
        <end position="657"/>
    </location>
</feature>
<evidence type="ECO:0000313" key="13">
    <source>
        <dbReference type="Ensembl" id="ENSMMOP00000004196.1"/>
    </source>
</evidence>
<evidence type="ECO:0000256" key="3">
    <source>
        <dbReference type="ARBA" id="ARBA00022490"/>
    </source>
</evidence>
<dbReference type="FunFam" id="1.25.40.20:FF:000092">
    <property type="entry name" value="inversin isoform X1"/>
    <property type="match status" value="1"/>
</dbReference>